<comment type="caution">
    <text evidence="1">The sequence shown here is derived from an EMBL/GenBank/DDBJ whole genome shotgun (WGS) entry which is preliminary data.</text>
</comment>
<dbReference type="EMBL" id="JABSTV010001816">
    <property type="protein sequence ID" value="KAH7931986.1"/>
    <property type="molecule type" value="Genomic_DNA"/>
</dbReference>
<evidence type="ECO:0000313" key="2">
    <source>
        <dbReference type="Proteomes" id="UP000821837"/>
    </source>
</evidence>
<accession>A0A9D4SMJ5</accession>
<reference evidence="1" key="1">
    <citation type="journal article" date="2020" name="Cell">
        <title>Large-Scale Comparative Analyses of Tick Genomes Elucidate Their Genetic Diversity and Vector Capacities.</title>
        <authorList>
            <consortium name="Tick Genome and Microbiome Consortium (TIGMIC)"/>
            <person name="Jia N."/>
            <person name="Wang J."/>
            <person name="Shi W."/>
            <person name="Du L."/>
            <person name="Sun Y."/>
            <person name="Zhan W."/>
            <person name="Jiang J.F."/>
            <person name="Wang Q."/>
            <person name="Zhang B."/>
            <person name="Ji P."/>
            <person name="Bell-Sakyi L."/>
            <person name="Cui X.M."/>
            <person name="Yuan T.T."/>
            <person name="Jiang B.G."/>
            <person name="Yang W.F."/>
            <person name="Lam T.T."/>
            <person name="Chang Q.C."/>
            <person name="Ding S.J."/>
            <person name="Wang X.J."/>
            <person name="Zhu J.G."/>
            <person name="Ruan X.D."/>
            <person name="Zhao L."/>
            <person name="Wei J.T."/>
            <person name="Ye R.Z."/>
            <person name="Que T.C."/>
            <person name="Du C.H."/>
            <person name="Zhou Y.H."/>
            <person name="Cheng J.X."/>
            <person name="Dai P.F."/>
            <person name="Guo W.B."/>
            <person name="Han X.H."/>
            <person name="Huang E.J."/>
            <person name="Li L.F."/>
            <person name="Wei W."/>
            <person name="Gao Y.C."/>
            <person name="Liu J.Z."/>
            <person name="Shao H.Z."/>
            <person name="Wang X."/>
            <person name="Wang C.C."/>
            <person name="Yang T.C."/>
            <person name="Huo Q.B."/>
            <person name="Li W."/>
            <person name="Chen H.Y."/>
            <person name="Chen S.E."/>
            <person name="Zhou L.G."/>
            <person name="Ni X.B."/>
            <person name="Tian J.H."/>
            <person name="Sheng Y."/>
            <person name="Liu T."/>
            <person name="Pan Y.S."/>
            <person name="Xia L.Y."/>
            <person name="Li J."/>
            <person name="Zhao F."/>
            <person name="Cao W.C."/>
        </authorList>
    </citation>
    <scope>NUCLEOTIDE SEQUENCE</scope>
    <source>
        <strain evidence="1">Rsan-2018</strain>
    </source>
</reference>
<organism evidence="1 2">
    <name type="scientific">Rhipicephalus sanguineus</name>
    <name type="common">Brown dog tick</name>
    <name type="synonym">Ixodes sanguineus</name>
    <dbReference type="NCBI Taxonomy" id="34632"/>
    <lineage>
        <taxon>Eukaryota</taxon>
        <taxon>Metazoa</taxon>
        <taxon>Ecdysozoa</taxon>
        <taxon>Arthropoda</taxon>
        <taxon>Chelicerata</taxon>
        <taxon>Arachnida</taxon>
        <taxon>Acari</taxon>
        <taxon>Parasitiformes</taxon>
        <taxon>Ixodida</taxon>
        <taxon>Ixodoidea</taxon>
        <taxon>Ixodidae</taxon>
        <taxon>Rhipicephalinae</taxon>
        <taxon>Rhipicephalus</taxon>
        <taxon>Rhipicephalus</taxon>
    </lineage>
</organism>
<name>A0A9D4SMJ5_RHISA</name>
<keyword evidence="2" id="KW-1185">Reference proteome</keyword>
<evidence type="ECO:0000313" key="1">
    <source>
        <dbReference type="EMBL" id="KAH7931986.1"/>
    </source>
</evidence>
<reference evidence="1" key="2">
    <citation type="submission" date="2021-09" db="EMBL/GenBank/DDBJ databases">
        <authorList>
            <person name="Jia N."/>
            <person name="Wang J."/>
            <person name="Shi W."/>
            <person name="Du L."/>
            <person name="Sun Y."/>
            <person name="Zhan W."/>
            <person name="Jiang J."/>
            <person name="Wang Q."/>
            <person name="Zhang B."/>
            <person name="Ji P."/>
            <person name="Sakyi L.B."/>
            <person name="Cui X."/>
            <person name="Yuan T."/>
            <person name="Jiang B."/>
            <person name="Yang W."/>
            <person name="Lam T.T.-Y."/>
            <person name="Chang Q."/>
            <person name="Ding S."/>
            <person name="Wang X."/>
            <person name="Zhu J."/>
            <person name="Ruan X."/>
            <person name="Zhao L."/>
            <person name="Wei J."/>
            <person name="Que T."/>
            <person name="Du C."/>
            <person name="Cheng J."/>
            <person name="Dai P."/>
            <person name="Han X."/>
            <person name="Huang E."/>
            <person name="Gao Y."/>
            <person name="Liu J."/>
            <person name="Shao H."/>
            <person name="Ye R."/>
            <person name="Li L."/>
            <person name="Wei W."/>
            <person name="Wang X."/>
            <person name="Wang C."/>
            <person name="Huo Q."/>
            <person name="Li W."/>
            <person name="Guo W."/>
            <person name="Chen H."/>
            <person name="Chen S."/>
            <person name="Zhou L."/>
            <person name="Zhou L."/>
            <person name="Ni X."/>
            <person name="Tian J."/>
            <person name="Zhou Y."/>
            <person name="Sheng Y."/>
            <person name="Liu T."/>
            <person name="Pan Y."/>
            <person name="Xia L."/>
            <person name="Li J."/>
            <person name="Zhao F."/>
            <person name="Cao W."/>
        </authorList>
    </citation>
    <scope>NUCLEOTIDE SEQUENCE</scope>
    <source>
        <strain evidence="1">Rsan-2018</strain>
        <tissue evidence="1">Larvae</tissue>
    </source>
</reference>
<dbReference type="VEuPathDB" id="VectorBase:RSAN_054350"/>
<proteinExistence type="predicted"/>
<dbReference type="Gene3D" id="3.40.50.720">
    <property type="entry name" value="NAD(P)-binding Rossmann-like Domain"/>
    <property type="match status" value="1"/>
</dbReference>
<dbReference type="Proteomes" id="UP000821837">
    <property type="component" value="Unassembled WGS sequence"/>
</dbReference>
<sequence>MELHEVDFRMLEGGLVHLLKKSSPSRIINVASDYHRLGQVGNVGQMARGVNMLTNPTAIYGNAKLALCMTTVALADRLRGTGVELSKSLSVVVQ</sequence>
<dbReference type="SUPFAM" id="SSF51735">
    <property type="entry name" value="NAD(P)-binding Rossmann-fold domains"/>
    <property type="match status" value="1"/>
</dbReference>
<protein>
    <submittedName>
        <fullName evidence="1">Uncharacterized protein</fullName>
    </submittedName>
</protein>
<gene>
    <name evidence="1" type="ORF">HPB52_025053</name>
</gene>
<dbReference type="InterPro" id="IPR036291">
    <property type="entry name" value="NAD(P)-bd_dom_sf"/>
</dbReference>
<dbReference type="AlphaFoldDB" id="A0A9D4SMJ5"/>